<name>A0A0P7UGT5_SCLFO</name>
<dbReference type="SUPFAM" id="SSF57903">
    <property type="entry name" value="FYVE/PHD zinc finger"/>
    <property type="match status" value="1"/>
</dbReference>
<dbReference type="PANTHER" id="PTHR45716">
    <property type="entry name" value="BITESIZE, ISOFORM I"/>
    <property type="match status" value="1"/>
</dbReference>
<gene>
    <name evidence="3" type="ORF">Z043_113987</name>
</gene>
<dbReference type="InterPro" id="IPR013083">
    <property type="entry name" value="Znf_RING/FYVE/PHD"/>
</dbReference>
<keyword evidence="1" id="KW-0175">Coiled coil</keyword>
<dbReference type="InterPro" id="IPR041282">
    <property type="entry name" value="FYVE_2"/>
</dbReference>
<dbReference type="Proteomes" id="UP000034805">
    <property type="component" value="Unassembled WGS sequence"/>
</dbReference>
<evidence type="ECO:0000313" key="3">
    <source>
        <dbReference type="EMBL" id="KPP67420.1"/>
    </source>
</evidence>
<dbReference type="AlphaFoldDB" id="A0A0P7UGT5"/>
<dbReference type="PROSITE" id="PS50916">
    <property type="entry name" value="RABBD"/>
    <property type="match status" value="1"/>
</dbReference>
<dbReference type="Gene3D" id="3.30.40.10">
    <property type="entry name" value="Zinc/RING finger domain, C3HC4 (zinc finger)"/>
    <property type="match status" value="1"/>
</dbReference>
<dbReference type="GO" id="GO:0006887">
    <property type="term" value="P:exocytosis"/>
    <property type="evidence" value="ECO:0007669"/>
    <property type="project" value="TreeGrafter"/>
</dbReference>
<organism evidence="3 4">
    <name type="scientific">Scleropages formosus</name>
    <name type="common">Asian bonytongue</name>
    <name type="synonym">Osteoglossum formosum</name>
    <dbReference type="NCBI Taxonomy" id="113540"/>
    <lineage>
        <taxon>Eukaryota</taxon>
        <taxon>Metazoa</taxon>
        <taxon>Chordata</taxon>
        <taxon>Craniata</taxon>
        <taxon>Vertebrata</taxon>
        <taxon>Euteleostomi</taxon>
        <taxon>Actinopterygii</taxon>
        <taxon>Neopterygii</taxon>
        <taxon>Teleostei</taxon>
        <taxon>Osteoglossocephala</taxon>
        <taxon>Osteoglossomorpha</taxon>
        <taxon>Osteoglossiformes</taxon>
        <taxon>Osteoglossidae</taxon>
        <taxon>Scleropages</taxon>
    </lineage>
</organism>
<sequence>MEVHLDQCDDEGAAVFSWSGVPRLRNDWGASPEGGVSRRDGALQAMTGSEWDNQQALTQIMAKTTESLNLSFLLDHEREVILRVLQKDEKLRKLEEKRIRKLKNELLEMKRKGPRRPHEAGERQCSRCQKTLGLIFERGEECEDCRQRVCTECRVPLAKGRWRCSVCTKILELKVLTGEWFLEERSKRFSHGTAVCSDVVKQSILSSPPGSEPPASRWVTAARRRERFIPATMKY</sequence>
<dbReference type="Pfam" id="PF02318">
    <property type="entry name" value="FYVE_2"/>
    <property type="match status" value="1"/>
</dbReference>
<protein>
    <recommendedName>
        <fullName evidence="2">RabBD domain-containing protein</fullName>
    </recommendedName>
</protein>
<comment type="caution">
    <text evidence="3">The sequence shown here is derived from an EMBL/GenBank/DDBJ whole genome shotgun (WGS) entry which is preliminary data.</text>
</comment>
<feature type="domain" description="RabBD" evidence="2">
    <location>
        <begin position="67"/>
        <end position="184"/>
    </location>
</feature>
<dbReference type="GO" id="GO:0006886">
    <property type="term" value="P:intracellular protein transport"/>
    <property type="evidence" value="ECO:0007669"/>
    <property type="project" value="InterPro"/>
</dbReference>
<feature type="coiled-coil region" evidence="1">
    <location>
        <begin position="85"/>
        <end position="112"/>
    </location>
</feature>
<accession>A0A0P7UGT5</accession>
<evidence type="ECO:0000259" key="2">
    <source>
        <dbReference type="PROSITE" id="PS50916"/>
    </source>
</evidence>
<evidence type="ECO:0000256" key="1">
    <source>
        <dbReference type="SAM" id="Coils"/>
    </source>
</evidence>
<dbReference type="GO" id="GO:0031267">
    <property type="term" value="F:small GTPase binding"/>
    <property type="evidence" value="ECO:0007669"/>
    <property type="project" value="InterPro"/>
</dbReference>
<dbReference type="GO" id="GO:0042043">
    <property type="term" value="F:neurexin family protein binding"/>
    <property type="evidence" value="ECO:0007669"/>
    <property type="project" value="TreeGrafter"/>
</dbReference>
<proteinExistence type="predicted"/>
<dbReference type="InterPro" id="IPR011011">
    <property type="entry name" value="Znf_FYVE_PHD"/>
</dbReference>
<evidence type="ECO:0000313" key="4">
    <source>
        <dbReference type="Proteomes" id="UP000034805"/>
    </source>
</evidence>
<dbReference type="GO" id="GO:0070382">
    <property type="term" value="C:exocytic vesicle"/>
    <property type="evidence" value="ECO:0007669"/>
    <property type="project" value="TreeGrafter"/>
</dbReference>
<dbReference type="GO" id="GO:0005886">
    <property type="term" value="C:plasma membrane"/>
    <property type="evidence" value="ECO:0007669"/>
    <property type="project" value="TreeGrafter"/>
</dbReference>
<dbReference type="InterPro" id="IPR010911">
    <property type="entry name" value="Rab_BD"/>
</dbReference>
<dbReference type="EMBL" id="JARO02005056">
    <property type="protein sequence ID" value="KPP67420.1"/>
    <property type="molecule type" value="Genomic_DNA"/>
</dbReference>
<dbReference type="PANTHER" id="PTHR45716:SF6">
    <property type="entry name" value="SYNAPTOTAGMIN-LIKE PROTEIN 5"/>
    <property type="match status" value="1"/>
</dbReference>
<reference evidence="3 4" key="1">
    <citation type="submission" date="2015-08" db="EMBL/GenBank/DDBJ databases">
        <title>The genome of the Asian arowana (Scleropages formosus).</title>
        <authorList>
            <person name="Tan M.H."/>
            <person name="Gan H.M."/>
            <person name="Croft L.J."/>
            <person name="Austin C.M."/>
        </authorList>
    </citation>
    <scope>NUCLEOTIDE SEQUENCE [LARGE SCALE GENOMIC DNA]</scope>
    <source>
        <strain evidence="3">Aro1</strain>
    </source>
</reference>
<dbReference type="FunFam" id="3.30.40.10:FF:000018">
    <property type="entry name" value="Synaptotagmin-like 5, isoform CRA_a"/>
    <property type="match status" value="1"/>
</dbReference>